<comment type="caution">
    <text evidence="1">The sequence shown here is derived from an EMBL/GenBank/DDBJ whole genome shotgun (WGS) entry which is preliminary data.</text>
</comment>
<evidence type="ECO:0000313" key="1">
    <source>
        <dbReference type="EMBL" id="ETN98128.1"/>
    </source>
</evidence>
<keyword evidence="2" id="KW-1185">Reference proteome</keyword>
<dbReference type="EMBL" id="ASPP01047558">
    <property type="protein sequence ID" value="ETN98128.1"/>
    <property type="molecule type" value="Genomic_DNA"/>
</dbReference>
<organism evidence="1 2">
    <name type="scientific">Reticulomyxa filosa</name>
    <dbReference type="NCBI Taxonomy" id="46433"/>
    <lineage>
        <taxon>Eukaryota</taxon>
        <taxon>Sar</taxon>
        <taxon>Rhizaria</taxon>
        <taxon>Retaria</taxon>
        <taxon>Foraminifera</taxon>
        <taxon>Monothalamids</taxon>
        <taxon>Reticulomyxidae</taxon>
        <taxon>Reticulomyxa</taxon>
    </lineage>
</organism>
<dbReference type="AlphaFoldDB" id="X6L9B7"/>
<feature type="non-terminal residue" evidence="1">
    <location>
        <position position="154"/>
    </location>
</feature>
<protein>
    <submittedName>
        <fullName evidence="1">Uncharacterized protein</fullName>
    </submittedName>
</protein>
<accession>X6L9B7</accession>
<gene>
    <name evidence="1" type="ORF">RFI_39389</name>
</gene>
<reference evidence="1 2" key="1">
    <citation type="journal article" date="2013" name="Curr. Biol.">
        <title>The Genome of the Foraminiferan Reticulomyxa filosa.</title>
        <authorList>
            <person name="Glockner G."/>
            <person name="Hulsmann N."/>
            <person name="Schleicher M."/>
            <person name="Noegel A.A."/>
            <person name="Eichinger L."/>
            <person name="Gallinger C."/>
            <person name="Pawlowski J."/>
            <person name="Sierra R."/>
            <person name="Euteneuer U."/>
            <person name="Pillet L."/>
            <person name="Moustafa A."/>
            <person name="Platzer M."/>
            <person name="Groth M."/>
            <person name="Szafranski K."/>
            <person name="Schliwa M."/>
        </authorList>
    </citation>
    <scope>NUCLEOTIDE SEQUENCE [LARGE SCALE GENOMIC DNA]</scope>
</reference>
<proteinExistence type="predicted"/>
<dbReference type="Proteomes" id="UP000023152">
    <property type="component" value="Unassembled WGS sequence"/>
</dbReference>
<feature type="non-terminal residue" evidence="1">
    <location>
        <position position="1"/>
    </location>
</feature>
<evidence type="ECO:0000313" key="2">
    <source>
        <dbReference type="Proteomes" id="UP000023152"/>
    </source>
</evidence>
<name>X6L9B7_RETFI</name>
<sequence length="154" mass="17846">LSKEKQEYLIKSIQSLQEGNTRQLFSQFKSMNNNKISVIPALINSHNNQVAKTDNEKAELLYVEDEIDSVIEMKRDYEMSEYPSVFERHQGRITGEELIEAMRHISSYKAQGPDIIHNQMIKNGGQSMIDSLVLLFDWSYSIGYMPKPWKMANI</sequence>